<keyword evidence="4" id="KW-1185">Reference proteome</keyword>
<comment type="caution">
    <text evidence="3">The sequence shown here is derived from an EMBL/GenBank/DDBJ whole genome shotgun (WGS) entry which is preliminary data.</text>
</comment>
<organism evidence="3 4">
    <name type="scientific">Kitasatospora terrestris</name>
    <dbReference type="NCBI Taxonomy" id="258051"/>
    <lineage>
        <taxon>Bacteria</taxon>
        <taxon>Bacillati</taxon>
        <taxon>Actinomycetota</taxon>
        <taxon>Actinomycetes</taxon>
        <taxon>Kitasatosporales</taxon>
        <taxon>Streptomycetaceae</taxon>
        <taxon>Kitasatospora</taxon>
    </lineage>
</organism>
<name>A0ABP9DG94_9ACTN</name>
<protein>
    <submittedName>
        <fullName evidence="3">Uncharacterized protein</fullName>
    </submittedName>
</protein>
<proteinExistence type="predicted"/>
<dbReference type="RefSeq" id="WP_345696312.1">
    <property type="nucleotide sequence ID" value="NZ_BAABIS010000001.1"/>
</dbReference>
<keyword evidence="2" id="KW-1133">Transmembrane helix</keyword>
<dbReference type="EMBL" id="BAABIS010000001">
    <property type="protein sequence ID" value="GAA4842975.1"/>
    <property type="molecule type" value="Genomic_DNA"/>
</dbReference>
<gene>
    <name evidence="3" type="ORF">GCM10023235_18750</name>
</gene>
<evidence type="ECO:0000313" key="4">
    <source>
        <dbReference type="Proteomes" id="UP001501752"/>
    </source>
</evidence>
<sequence length="335" mass="34650">MPIADDPDPRPADRPEPEGGDPFEGLVLDESFVRGAAVQEPSARTRMLTARWRVEPPVDPGGRRWSPTPVRTAAVGGRRRVRLRHVVMAAAVVAVTALTVAVGPQSGLINGLSGLRDRAAQAAPRPAADVPLPGGGVSDGSRCGQKDYHHFPLPSAAPAVPVGFVEQDDPPPGPQLDLHEYGFMKHGSDPGDFTFTLVLGPGGDRPLDLTEPLGPEGVAVEIEGPDGLVGGAHHLPVTMDGATTHSPDGKIRVGREDGATATVTMPAEALCPGFDGLAVQKQLVAPTDANNTITGQPSYTLTVSISDPAVGDLRRLAGAPEHGNVLSADNGVPGH</sequence>
<keyword evidence="2" id="KW-0812">Transmembrane</keyword>
<evidence type="ECO:0000256" key="1">
    <source>
        <dbReference type="SAM" id="MobiDB-lite"/>
    </source>
</evidence>
<keyword evidence="2" id="KW-0472">Membrane</keyword>
<feature type="compositionally biased region" description="Basic and acidic residues" evidence="1">
    <location>
        <begin position="7"/>
        <end position="17"/>
    </location>
</feature>
<dbReference type="Proteomes" id="UP001501752">
    <property type="component" value="Unassembled WGS sequence"/>
</dbReference>
<evidence type="ECO:0000313" key="3">
    <source>
        <dbReference type="EMBL" id="GAA4842975.1"/>
    </source>
</evidence>
<feature type="transmembrane region" description="Helical" evidence="2">
    <location>
        <begin position="86"/>
        <end position="103"/>
    </location>
</feature>
<feature type="region of interest" description="Disordered" evidence="1">
    <location>
        <begin position="1"/>
        <end position="25"/>
    </location>
</feature>
<evidence type="ECO:0000256" key="2">
    <source>
        <dbReference type="SAM" id="Phobius"/>
    </source>
</evidence>
<reference evidence="4" key="1">
    <citation type="journal article" date="2019" name="Int. J. Syst. Evol. Microbiol.">
        <title>The Global Catalogue of Microorganisms (GCM) 10K type strain sequencing project: providing services to taxonomists for standard genome sequencing and annotation.</title>
        <authorList>
            <consortium name="The Broad Institute Genomics Platform"/>
            <consortium name="The Broad Institute Genome Sequencing Center for Infectious Disease"/>
            <person name="Wu L."/>
            <person name="Ma J."/>
        </authorList>
    </citation>
    <scope>NUCLEOTIDE SEQUENCE [LARGE SCALE GENOMIC DNA]</scope>
    <source>
        <strain evidence="4">JCM 13006</strain>
    </source>
</reference>
<accession>A0ABP9DG94</accession>